<dbReference type="CDD" id="cd01335">
    <property type="entry name" value="Radical_SAM"/>
    <property type="match status" value="1"/>
</dbReference>
<dbReference type="Gene3D" id="3.80.30.30">
    <property type="match status" value="1"/>
</dbReference>
<dbReference type="GO" id="GO:0042601">
    <property type="term" value="C:endospore-forming forespore"/>
    <property type="evidence" value="ECO:0007669"/>
    <property type="project" value="TreeGrafter"/>
</dbReference>
<dbReference type="PANTHER" id="PTHR37822:SF2">
    <property type="entry name" value="SPORE PHOTOPRODUCT LYASE"/>
    <property type="match status" value="1"/>
</dbReference>
<dbReference type="PANTHER" id="PTHR37822">
    <property type="entry name" value="SPORE PHOTOPRODUCT LYASE-RELATED"/>
    <property type="match status" value="1"/>
</dbReference>
<proteinExistence type="predicted"/>
<gene>
    <name evidence="1" type="ORF">SAMN05421867_102295</name>
</gene>
<evidence type="ECO:0000313" key="2">
    <source>
        <dbReference type="Proteomes" id="UP000199012"/>
    </source>
</evidence>
<protein>
    <submittedName>
        <fullName evidence="1">Spore photoproduct lyase</fullName>
    </submittedName>
</protein>
<dbReference type="AlphaFoldDB" id="A0A1I0W966"/>
<dbReference type="InterPro" id="IPR049539">
    <property type="entry name" value="SPL"/>
</dbReference>
<dbReference type="Pfam" id="PF20903">
    <property type="entry name" value="SPL"/>
    <property type="match status" value="1"/>
</dbReference>
<keyword evidence="2" id="KW-1185">Reference proteome</keyword>
<evidence type="ECO:0000313" key="1">
    <source>
        <dbReference type="EMBL" id="SFA85295.1"/>
    </source>
</evidence>
<reference evidence="1 2" key="1">
    <citation type="submission" date="2016-10" db="EMBL/GenBank/DDBJ databases">
        <authorList>
            <person name="de Groot N.N."/>
        </authorList>
    </citation>
    <scope>NUCLEOTIDE SEQUENCE [LARGE SCALE GENOMIC DNA]</scope>
    <source>
        <strain evidence="1 2">CGMCC 4.6945</strain>
    </source>
</reference>
<dbReference type="Proteomes" id="UP000199012">
    <property type="component" value="Unassembled WGS sequence"/>
</dbReference>
<dbReference type="GO" id="GO:0003913">
    <property type="term" value="F:DNA photolyase activity"/>
    <property type="evidence" value="ECO:0007669"/>
    <property type="project" value="TreeGrafter"/>
</dbReference>
<organism evidence="1 2">
    <name type="scientific">Cellulomonas marina</name>
    <dbReference type="NCBI Taxonomy" id="988821"/>
    <lineage>
        <taxon>Bacteria</taxon>
        <taxon>Bacillati</taxon>
        <taxon>Actinomycetota</taxon>
        <taxon>Actinomycetes</taxon>
        <taxon>Micrococcales</taxon>
        <taxon>Cellulomonadaceae</taxon>
        <taxon>Cellulomonas</taxon>
    </lineage>
</organism>
<dbReference type="SFLD" id="SFLDS00029">
    <property type="entry name" value="Radical_SAM"/>
    <property type="match status" value="1"/>
</dbReference>
<dbReference type="Gene3D" id="3.40.50.12110">
    <property type="match status" value="1"/>
</dbReference>
<dbReference type="GO" id="GO:0051539">
    <property type="term" value="F:4 iron, 4 sulfur cluster binding"/>
    <property type="evidence" value="ECO:0007669"/>
    <property type="project" value="TreeGrafter"/>
</dbReference>
<dbReference type="STRING" id="988821.SAMN05421867_102295"/>
<accession>A0A1I0W966</accession>
<sequence>MFLMTPTLPAASAAGSLAPFAPLLDGPSAPGLPASAPAAGAVEAIEDSLRSPRRWQPKQVLVTASAADTPHGRAIVARCEAAGIDRIELLRADRLPPLRGGDERATYALAKATLAVVTSAPSARRLAPIPPSADWRLDLAVGCPAHCQYCYLAGSLAGPPVTRVFADLPDVLSAMDTHVGRGGVTSTSRHRAGEGTTFEVSCYTDPLGIEHLTGSLAATIAHVGTRDWPSPVGLRFTTKFDDVAPLLDLPHAGRTRVRFSVNSAGPAGAERFEGGTARVRERLGALRRLALAGYPVGLTIAPVIPGPGWQDAYGALLDDVASALRDVPDPDLTAEVITHRFTPKSREVLLGWYPRTQLEMDPAQRATKRGKYASIKHVYTPPVMAEVRAWFERELERRLPTARLLYFT</sequence>
<dbReference type="GO" id="GO:1904047">
    <property type="term" value="F:S-adenosyl-L-methionine binding"/>
    <property type="evidence" value="ECO:0007669"/>
    <property type="project" value="TreeGrafter"/>
</dbReference>
<name>A0A1I0W966_9CELL</name>
<dbReference type="InterPro" id="IPR007197">
    <property type="entry name" value="rSAM"/>
</dbReference>
<dbReference type="EMBL" id="FOKA01000002">
    <property type="protein sequence ID" value="SFA85295.1"/>
    <property type="molecule type" value="Genomic_DNA"/>
</dbReference>
<keyword evidence="1" id="KW-0456">Lyase</keyword>